<dbReference type="RefSeq" id="WP_379955860.1">
    <property type="nucleotide sequence ID" value="NZ_JAUYVI010000004.1"/>
</dbReference>
<evidence type="ECO:0008006" key="3">
    <source>
        <dbReference type="Google" id="ProtNLM"/>
    </source>
</evidence>
<sequence>MKHWILAGALIAGLMGGDLLPPGLMPVAEAASPGKPLLSGMKNENDIAVQQVRDALSAFSGANKHWPANLGELAVFAQQYRLPLDLSVFQTANYTVQNQGNASVAVFEFVMKSSPVKGAFALANYTVK</sequence>
<gene>
    <name evidence="1" type="ORF">Q8A70_11940</name>
</gene>
<evidence type="ECO:0000313" key="2">
    <source>
        <dbReference type="Proteomes" id="UP001230156"/>
    </source>
</evidence>
<dbReference type="Proteomes" id="UP001230156">
    <property type="component" value="Unassembled WGS sequence"/>
</dbReference>
<name>A0ABU0YKY5_9PROT</name>
<accession>A0ABU0YKY5</accession>
<protein>
    <recommendedName>
        <fullName evidence="3">DUF3887 domain-containing protein</fullName>
    </recommendedName>
</protein>
<evidence type="ECO:0000313" key="1">
    <source>
        <dbReference type="EMBL" id="MDQ7248384.1"/>
    </source>
</evidence>
<comment type="caution">
    <text evidence="1">The sequence shown here is derived from an EMBL/GenBank/DDBJ whole genome shotgun (WGS) entry which is preliminary data.</text>
</comment>
<reference evidence="2" key="1">
    <citation type="submission" date="2023-08" db="EMBL/GenBank/DDBJ databases">
        <title>Rhodospirillaceae gen. nov., a novel taxon isolated from the Yangtze River Yuezi River estuary sludge.</title>
        <authorList>
            <person name="Ruan L."/>
        </authorList>
    </citation>
    <scope>NUCLEOTIDE SEQUENCE [LARGE SCALE GENOMIC DNA]</scope>
    <source>
        <strain evidence="2">R-7</strain>
    </source>
</reference>
<dbReference type="EMBL" id="JAUYVI010000004">
    <property type="protein sequence ID" value="MDQ7248384.1"/>
    <property type="molecule type" value="Genomic_DNA"/>
</dbReference>
<proteinExistence type="predicted"/>
<keyword evidence="2" id="KW-1185">Reference proteome</keyword>
<organism evidence="1 2">
    <name type="scientific">Dongia sedimenti</name>
    <dbReference type="NCBI Taxonomy" id="3064282"/>
    <lineage>
        <taxon>Bacteria</taxon>
        <taxon>Pseudomonadati</taxon>
        <taxon>Pseudomonadota</taxon>
        <taxon>Alphaproteobacteria</taxon>
        <taxon>Rhodospirillales</taxon>
        <taxon>Dongiaceae</taxon>
        <taxon>Dongia</taxon>
    </lineage>
</organism>